<name>A0ABV9S2S9_9PSEU</name>
<feature type="domain" description="AlgX/AlgJ SGNH hydrolase-like" evidence="9">
    <location>
        <begin position="153"/>
        <end position="368"/>
    </location>
</feature>
<keyword evidence="5" id="KW-0574">Periplasm</keyword>
<reference evidence="11" key="1">
    <citation type="journal article" date="2019" name="Int. J. Syst. Evol. Microbiol.">
        <title>The Global Catalogue of Microorganisms (GCM) 10K type strain sequencing project: providing services to taxonomists for standard genome sequencing and annotation.</title>
        <authorList>
            <consortium name="The Broad Institute Genomics Platform"/>
            <consortium name="The Broad Institute Genome Sequencing Center for Infectious Disease"/>
            <person name="Wu L."/>
            <person name="Ma J."/>
        </authorList>
    </citation>
    <scope>NUCLEOTIDE SEQUENCE [LARGE SCALE GENOMIC DNA]</scope>
    <source>
        <strain evidence="11">ZS-22-S1</strain>
    </source>
</reference>
<keyword evidence="3" id="KW-0808">Transferase</keyword>
<feature type="region of interest" description="Disordered" evidence="7">
    <location>
        <begin position="102"/>
        <end position="150"/>
    </location>
</feature>
<evidence type="ECO:0000313" key="11">
    <source>
        <dbReference type="Proteomes" id="UP001595859"/>
    </source>
</evidence>
<keyword evidence="11" id="KW-1185">Reference proteome</keyword>
<keyword evidence="8" id="KW-0472">Membrane</keyword>
<evidence type="ECO:0000313" key="10">
    <source>
        <dbReference type="EMBL" id="MFC4854815.1"/>
    </source>
</evidence>
<protein>
    <recommendedName>
        <fullName evidence="9">AlgX/AlgJ SGNH hydrolase-like domain-containing protein</fullName>
    </recommendedName>
</protein>
<evidence type="ECO:0000256" key="8">
    <source>
        <dbReference type="SAM" id="Phobius"/>
    </source>
</evidence>
<dbReference type="Proteomes" id="UP001595859">
    <property type="component" value="Unassembled WGS sequence"/>
</dbReference>
<sequence length="439" mass="48620">MTTELPPVHEAWLPREHSLHRPRHGKRQLTALISALVFFATPALMWVFGMRPSEIENHELASFPSAGDGWGLFTGLEPWATDNLVFREEAISAADWVSRTIFGEPPPFDQGGATPTGPLPGTPGEQSGKPEPDEDAPVAGPPAGTEQAGFRNVVEGTDGWLYYGSDALSKCHPTKPLAETIAQLAKLRDVVERSGRTFVLVLVPDKTTMVPEYLPDSYPGKECAAPVTPQVWEQAIEVAGGLDMRPRLAAAAERHDRPMYYPLDTHWTSEGALEMVKAVAQEVKPGVAEKWRIQKKDEELVTADLPRLVGRDGDNKVVNYRLKPDGRYDRARDATIDLIEQKHYDAERLQGMVYAPTAVLGDSFLVNASSYLPAAFADLTMQYYRSAQNRPDEVIDTFTDAEIVVFEVVERNIAAGVIDLLDQRFLDQLDEELRKHPVG</sequence>
<dbReference type="Pfam" id="PF16822">
    <property type="entry name" value="ALGX"/>
    <property type="match status" value="1"/>
</dbReference>
<comment type="pathway">
    <text evidence="2">Glycan biosynthesis; alginate biosynthesis.</text>
</comment>
<evidence type="ECO:0000259" key="9">
    <source>
        <dbReference type="Pfam" id="PF16822"/>
    </source>
</evidence>
<evidence type="ECO:0000256" key="5">
    <source>
        <dbReference type="ARBA" id="ARBA00022764"/>
    </source>
</evidence>
<dbReference type="RefSeq" id="WP_378056740.1">
    <property type="nucleotide sequence ID" value="NZ_JBHSIS010000006.1"/>
</dbReference>
<keyword evidence="6" id="KW-0016">Alginate biosynthesis</keyword>
<keyword evidence="4" id="KW-0732">Signal</keyword>
<comment type="caution">
    <text evidence="10">The sequence shown here is derived from an EMBL/GenBank/DDBJ whole genome shotgun (WGS) entry which is preliminary data.</text>
</comment>
<organism evidence="10 11">
    <name type="scientific">Actinophytocola glycyrrhizae</name>
    <dbReference type="NCBI Taxonomy" id="2044873"/>
    <lineage>
        <taxon>Bacteria</taxon>
        <taxon>Bacillati</taxon>
        <taxon>Actinomycetota</taxon>
        <taxon>Actinomycetes</taxon>
        <taxon>Pseudonocardiales</taxon>
        <taxon>Pseudonocardiaceae</taxon>
    </lineage>
</organism>
<evidence type="ECO:0000256" key="4">
    <source>
        <dbReference type="ARBA" id="ARBA00022729"/>
    </source>
</evidence>
<feature type="transmembrane region" description="Helical" evidence="8">
    <location>
        <begin position="29"/>
        <end position="48"/>
    </location>
</feature>
<comment type="subcellular location">
    <subcellularLocation>
        <location evidence="1">Periplasm</location>
    </subcellularLocation>
</comment>
<evidence type="ECO:0000256" key="1">
    <source>
        <dbReference type="ARBA" id="ARBA00004418"/>
    </source>
</evidence>
<evidence type="ECO:0000256" key="7">
    <source>
        <dbReference type="SAM" id="MobiDB-lite"/>
    </source>
</evidence>
<keyword evidence="8" id="KW-1133">Transmembrane helix</keyword>
<accession>A0ABV9S2S9</accession>
<dbReference type="EMBL" id="JBHSIS010000006">
    <property type="protein sequence ID" value="MFC4854815.1"/>
    <property type="molecule type" value="Genomic_DNA"/>
</dbReference>
<dbReference type="InterPro" id="IPR031811">
    <property type="entry name" value="ALGX/ALGJ_SGNH-like"/>
</dbReference>
<keyword evidence="8" id="KW-0812">Transmembrane</keyword>
<proteinExistence type="predicted"/>
<evidence type="ECO:0000256" key="6">
    <source>
        <dbReference type="ARBA" id="ARBA00022841"/>
    </source>
</evidence>
<gene>
    <name evidence="10" type="ORF">ACFPCV_15010</name>
</gene>
<evidence type="ECO:0000256" key="3">
    <source>
        <dbReference type="ARBA" id="ARBA00022679"/>
    </source>
</evidence>
<evidence type="ECO:0000256" key="2">
    <source>
        <dbReference type="ARBA" id="ARBA00005182"/>
    </source>
</evidence>